<organism evidence="4 5">
    <name type="scientific">Acer yangbiense</name>
    <dbReference type="NCBI Taxonomy" id="1000413"/>
    <lineage>
        <taxon>Eukaryota</taxon>
        <taxon>Viridiplantae</taxon>
        <taxon>Streptophyta</taxon>
        <taxon>Embryophyta</taxon>
        <taxon>Tracheophyta</taxon>
        <taxon>Spermatophyta</taxon>
        <taxon>Magnoliopsida</taxon>
        <taxon>eudicotyledons</taxon>
        <taxon>Gunneridae</taxon>
        <taxon>Pentapetalae</taxon>
        <taxon>rosids</taxon>
        <taxon>malvids</taxon>
        <taxon>Sapindales</taxon>
        <taxon>Sapindaceae</taxon>
        <taxon>Hippocastanoideae</taxon>
        <taxon>Acereae</taxon>
        <taxon>Acer</taxon>
    </lineage>
</organism>
<dbReference type="SMART" id="SM00054">
    <property type="entry name" value="EFh"/>
    <property type="match status" value="4"/>
</dbReference>
<proteinExistence type="predicted"/>
<name>A0A5C7H5Y9_9ROSI</name>
<dbReference type="EMBL" id="VAHF01000010">
    <property type="protein sequence ID" value="TXG52394.1"/>
    <property type="molecule type" value="Genomic_DNA"/>
</dbReference>
<dbReference type="InterPro" id="IPR002048">
    <property type="entry name" value="EF_hand_dom"/>
</dbReference>
<dbReference type="Pfam" id="PF13499">
    <property type="entry name" value="EF-hand_7"/>
    <property type="match status" value="1"/>
</dbReference>
<dbReference type="SUPFAM" id="SSF47473">
    <property type="entry name" value="EF-hand"/>
    <property type="match status" value="1"/>
</dbReference>
<dbReference type="Proteomes" id="UP000323000">
    <property type="component" value="Chromosome 10"/>
</dbReference>
<dbReference type="OrthoDB" id="26525at2759"/>
<evidence type="ECO:0000313" key="4">
    <source>
        <dbReference type="EMBL" id="TXG52394.1"/>
    </source>
</evidence>
<dbReference type="PANTHER" id="PTHR23050">
    <property type="entry name" value="CALCIUM BINDING PROTEIN"/>
    <property type="match status" value="1"/>
</dbReference>
<dbReference type="CDD" id="cd00051">
    <property type="entry name" value="EFh"/>
    <property type="match status" value="2"/>
</dbReference>
<dbReference type="InterPro" id="IPR018247">
    <property type="entry name" value="EF_Hand_1_Ca_BS"/>
</dbReference>
<sequence>MSISIPEEKLEDFFKRFGNDNEDRRLSKQELKDAFDSLGSRFPAWRAKRALQHADANGNGYISDQELDSLVKYAAKHGIDKGCGRTSGRTSIKALTEEQLKLLFMRFDTDGDRRLSRQELKDAFNSLGSRFSAWRAWRVLCHADANGDGYISEQELDGLVKYCVKHGYAKK</sequence>
<dbReference type="PROSITE" id="PS00018">
    <property type="entry name" value="EF_HAND_1"/>
    <property type="match status" value="3"/>
</dbReference>
<accession>A0A5C7H5Y9</accession>
<dbReference type="InterPro" id="IPR011992">
    <property type="entry name" value="EF-hand-dom_pair"/>
</dbReference>
<dbReference type="AlphaFoldDB" id="A0A5C7H5Y9"/>
<evidence type="ECO:0000256" key="2">
    <source>
        <dbReference type="ARBA" id="ARBA00022837"/>
    </source>
</evidence>
<evidence type="ECO:0000256" key="1">
    <source>
        <dbReference type="ARBA" id="ARBA00022737"/>
    </source>
</evidence>
<feature type="domain" description="EF-hand" evidence="3">
    <location>
        <begin position="95"/>
        <end position="130"/>
    </location>
</feature>
<feature type="domain" description="EF-hand" evidence="3">
    <location>
        <begin position="46"/>
        <end position="77"/>
    </location>
</feature>
<keyword evidence="1" id="KW-0677">Repeat</keyword>
<feature type="domain" description="EF-hand" evidence="3">
    <location>
        <begin position="142"/>
        <end position="166"/>
    </location>
</feature>
<protein>
    <recommendedName>
        <fullName evidence="3">EF-hand domain-containing protein</fullName>
    </recommendedName>
</protein>
<reference evidence="5" key="1">
    <citation type="journal article" date="2019" name="Gigascience">
        <title>De novo genome assembly of the endangered Acer yangbiense, a plant species with extremely small populations endemic to Yunnan Province, China.</title>
        <authorList>
            <person name="Yang J."/>
            <person name="Wariss H.M."/>
            <person name="Tao L."/>
            <person name="Zhang R."/>
            <person name="Yun Q."/>
            <person name="Hollingsworth P."/>
            <person name="Dao Z."/>
            <person name="Luo G."/>
            <person name="Guo H."/>
            <person name="Ma Y."/>
            <person name="Sun W."/>
        </authorList>
    </citation>
    <scope>NUCLEOTIDE SEQUENCE [LARGE SCALE GENOMIC DNA]</scope>
    <source>
        <strain evidence="5">cv. Malutang</strain>
    </source>
</reference>
<feature type="domain" description="EF-hand" evidence="3">
    <location>
        <begin position="5"/>
        <end position="41"/>
    </location>
</feature>
<dbReference type="GO" id="GO:0005509">
    <property type="term" value="F:calcium ion binding"/>
    <property type="evidence" value="ECO:0007669"/>
    <property type="project" value="InterPro"/>
</dbReference>
<dbReference type="Pfam" id="PF13202">
    <property type="entry name" value="EF-hand_5"/>
    <property type="match status" value="1"/>
</dbReference>
<keyword evidence="5" id="KW-1185">Reference proteome</keyword>
<gene>
    <name evidence="4" type="ORF">EZV62_021563</name>
</gene>
<dbReference type="Gene3D" id="1.10.238.10">
    <property type="entry name" value="EF-hand"/>
    <property type="match status" value="2"/>
</dbReference>
<comment type="caution">
    <text evidence="4">The sequence shown here is derived from an EMBL/GenBank/DDBJ whole genome shotgun (WGS) entry which is preliminary data.</text>
</comment>
<dbReference type="PROSITE" id="PS50222">
    <property type="entry name" value="EF_HAND_2"/>
    <property type="match status" value="4"/>
</dbReference>
<dbReference type="InterPro" id="IPR050145">
    <property type="entry name" value="Centrin_CML-like"/>
</dbReference>
<keyword evidence="2" id="KW-0106">Calcium</keyword>
<evidence type="ECO:0000313" key="5">
    <source>
        <dbReference type="Proteomes" id="UP000323000"/>
    </source>
</evidence>
<evidence type="ECO:0000259" key="3">
    <source>
        <dbReference type="PROSITE" id="PS50222"/>
    </source>
</evidence>